<feature type="transmembrane region" description="Helical" evidence="7">
    <location>
        <begin position="211"/>
        <end position="235"/>
    </location>
</feature>
<dbReference type="InterPro" id="IPR020846">
    <property type="entry name" value="MFS_dom"/>
</dbReference>
<feature type="transmembrane region" description="Helical" evidence="7">
    <location>
        <begin position="75"/>
        <end position="92"/>
    </location>
</feature>
<keyword evidence="2" id="KW-0813">Transport</keyword>
<feature type="transmembrane region" description="Helical" evidence="7">
    <location>
        <begin position="45"/>
        <end position="68"/>
    </location>
</feature>
<dbReference type="AlphaFoldDB" id="A0A2P7PZU9"/>
<name>A0A2P7PZU9_9FIRM</name>
<evidence type="ECO:0000256" key="3">
    <source>
        <dbReference type="ARBA" id="ARBA00022475"/>
    </source>
</evidence>
<evidence type="ECO:0000256" key="4">
    <source>
        <dbReference type="ARBA" id="ARBA00022692"/>
    </source>
</evidence>
<dbReference type="Pfam" id="PF07690">
    <property type="entry name" value="MFS_1"/>
    <property type="match status" value="1"/>
</dbReference>
<dbReference type="InterPro" id="IPR050189">
    <property type="entry name" value="MFS_Efflux_Transporters"/>
</dbReference>
<dbReference type="CDD" id="cd06174">
    <property type="entry name" value="MFS"/>
    <property type="match status" value="1"/>
</dbReference>
<keyword evidence="10" id="KW-1185">Reference proteome</keyword>
<keyword evidence="6 7" id="KW-0472">Membrane</keyword>
<dbReference type="InterPro" id="IPR011701">
    <property type="entry name" value="MFS"/>
</dbReference>
<dbReference type="EMBL" id="JYGE01000005">
    <property type="protein sequence ID" value="PSJ31225.1"/>
    <property type="molecule type" value="Genomic_DNA"/>
</dbReference>
<dbReference type="GO" id="GO:0022857">
    <property type="term" value="F:transmembrane transporter activity"/>
    <property type="evidence" value="ECO:0007669"/>
    <property type="project" value="InterPro"/>
</dbReference>
<evidence type="ECO:0000256" key="5">
    <source>
        <dbReference type="ARBA" id="ARBA00022989"/>
    </source>
</evidence>
<feature type="transmembrane region" description="Helical" evidence="7">
    <location>
        <begin position="366"/>
        <end position="388"/>
    </location>
</feature>
<accession>A0A2P7PZU9</accession>
<dbReference type="PANTHER" id="PTHR43124:SF3">
    <property type="entry name" value="CHLORAMPHENICOL EFFLUX PUMP RV0191"/>
    <property type="match status" value="1"/>
</dbReference>
<reference evidence="9" key="1">
    <citation type="thesis" date="2015" institute="Rutgers" country="The State University of New Jersey, 14 College Farm Rd., New Brunswick, NJ, USA">
        <title>Ammonia toxicity in bacteria and its implications for treatment of and resource recovery from highly nitrogenous organic wastes.</title>
        <authorList>
            <person name="Luther A.K."/>
        </authorList>
    </citation>
    <scope>NUCLEOTIDE SEQUENCE</scope>
    <source>
        <strain evidence="9">RT-10B</strain>
    </source>
</reference>
<dbReference type="SUPFAM" id="SSF103473">
    <property type="entry name" value="MFS general substrate transporter"/>
    <property type="match status" value="1"/>
</dbReference>
<feature type="transmembrane region" description="Helical" evidence="7">
    <location>
        <begin position="302"/>
        <end position="324"/>
    </location>
</feature>
<dbReference type="Proteomes" id="UP000241434">
    <property type="component" value="Unassembled WGS sequence"/>
</dbReference>
<dbReference type="InterPro" id="IPR036259">
    <property type="entry name" value="MFS_trans_sf"/>
</dbReference>
<proteinExistence type="predicted"/>
<evidence type="ECO:0000256" key="6">
    <source>
        <dbReference type="ARBA" id="ARBA00023136"/>
    </source>
</evidence>
<dbReference type="RefSeq" id="WP_106776962.1">
    <property type="nucleotide sequence ID" value="NZ_JYGE01000005.1"/>
</dbReference>
<dbReference type="PROSITE" id="PS50850">
    <property type="entry name" value="MFS"/>
    <property type="match status" value="1"/>
</dbReference>
<feature type="transmembrane region" description="Helical" evidence="7">
    <location>
        <begin position="165"/>
        <end position="181"/>
    </location>
</feature>
<feature type="transmembrane region" description="Helical" evidence="7">
    <location>
        <begin position="276"/>
        <end position="296"/>
    </location>
</feature>
<feature type="domain" description="Major facilitator superfamily (MFS) profile" evidence="8">
    <location>
        <begin position="9"/>
        <end position="392"/>
    </location>
</feature>
<evidence type="ECO:0000313" key="9">
    <source>
        <dbReference type="EMBL" id="PSJ31225.1"/>
    </source>
</evidence>
<keyword evidence="4 7" id="KW-0812">Transmembrane</keyword>
<evidence type="ECO:0000256" key="7">
    <source>
        <dbReference type="SAM" id="Phobius"/>
    </source>
</evidence>
<comment type="caution">
    <text evidence="9">The sequence shown here is derived from an EMBL/GenBank/DDBJ whole genome shotgun (WGS) entry which is preliminary data.</text>
</comment>
<sequence>MNKNNRWFNFFILYLGGVLVSISQLKIVPIQNEIVQGMGFSFTSISWLMSIFTLSGIFLSIPGGKFIIKIGPKKLLIMIMLCLILGNVIGFFSESYYLMLASRLIEGISFSMIIMVGIVFINEWFKDSGRGLATGIWGTFSAAGSLIAMNLFLPMTKSFGLKSPWLFIAALTLLMTVIYMFKIKDIKSEEKSADSNEDKELFKKAIRNKRIWILALAQGCMAFILFTFINMLPIIYEQMYGINNTLANRYAGYFGLFGIPFGIIAGYLIDKTKKGNLITLISFSIMSIAVILTNTLSGSVSIILQLILLSGGIGLSAACIMIIAPEAVVNKKLIGMSISIVNFVYYIGIFIGTPCIVKLVEVTNSWKVGINLMFLVSVMGSILVLLYCKTDNKKIKK</sequence>
<feature type="transmembrane region" description="Helical" evidence="7">
    <location>
        <begin position="132"/>
        <end position="153"/>
    </location>
</feature>
<feature type="transmembrane region" description="Helical" evidence="7">
    <location>
        <begin position="250"/>
        <end position="269"/>
    </location>
</feature>
<evidence type="ECO:0000313" key="10">
    <source>
        <dbReference type="Proteomes" id="UP000241434"/>
    </source>
</evidence>
<protein>
    <submittedName>
        <fullName evidence="9">MFS transporter</fullName>
    </submittedName>
</protein>
<evidence type="ECO:0000259" key="8">
    <source>
        <dbReference type="PROSITE" id="PS50850"/>
    </source>
</evidence>
<evidence type="ECO:0000256" key="1">
    <source>
        <dbReference type="ARBA" id="ARBA00004651"/>
    </source>
</evidence>
<comment type="subcellular location">
    <subcellularLocation>
        <location evidence="1">Cell membrane</location>
        <topology evidence="1">Multi-pass membrane protein</topology>
    </subcellularLocation>
</comment>
<keyword evidence="3" id="KW-1003">Cell membrane</keyword>
<gene>
    <name evidence="9" type="ORF">UF10_06190</name>
</gene>
<dbReference type="OrthoDB" id="9773404at2"/>
<dbReference type="GO" id="GO:0005886">
    <property type="term" value="C:plasma membrane"/>
    <property type="evidence" value="ECO:0007669"/>
    <property type="project" value="UniProtKB-SubCell"/>
</dbReference>
<dbReference type="Gene3D" id="1.20.1250.20">
    <property type="entry name" value="MFS general substrate transporter like domains"/>
    <property type="match status" value="2"/>
</dbReference>
<dbReference type="PANTHER" id="PTHR43124">
    <property type="entry name" value="PURINE EFFLUX PUMP PBUE"/>
    <property type="match status" value="1"/>
</dbReference>
<evidence type="ECO:0000256" key="2">
    <source>
        <dbReference type="ARBA" id="ARBA00022448"/>
    </source>
</evidence>
<feature type="transmembrane region" description="Helical" evidence="7">
    <location>
        <begin position="7"/>
        <end position="25"/>
    </location>
</feature>
<keyword evidence="5 7" id="KW-1133">Transmembrane helix</keyword>
<feature type="transmembrane region" description="Helical" evidence="7">
    <location>
        <begin position="336"/>
        <end position="360"/>
    </location>
</feature>
<feature type="transmembrane region" description="Helical" evidence="7">
    <location>
        <begin position="104"/>
        <end position="125"/>
    </location>
</feature>
<organism evidence="9 10">
    <name type="scientific">Peptostreptococcus russellii</name>
    <dbReference type="NCBI Taxonomy" id="215200"/>
    <lineage>
        <taxon>Bacteria</taxon>
        <taxon>Bacillati</taxon>
        <taxon>Bacillota</taxon>
        <taxon>Clostridia</taxon>
        <taxon>Peptostreptococcales</taxon>
        <taxon>Peptostreptococcaceae</taxon>
        <taxon>Peptostreptococcus</taxon>
    </lineage>
</organism>